<dbReference type="GO" id="GO:0016746">
    <property type="term" value="F:acyltransferase activity"/>
    <property type="evidence" value="ECO:0007669"/>
    <property type="project" value="UniProtKB-KW"/>
</dbReference>
<feature type="transmembrane region" description="Helical" evidence="7">
    <location>
        <begin position="167"/>
        <end position="186"/>
    </location>
</feature>
<name>A0ABR2VPK5_9FUNG</name>
<feature type="transmembrane region" description="Helical" evidence="7">
    <location>
        <begin position="367"/>
        <end position="385"/>
    </location>
</feature>
<feature type="transmembrane region" description="Helical" evidence="7">
    <location>
        <begin position="20"/>
        <end position="39"/>
    </location>
</feature>
<proteinExistence type="predicted"/>
<dbReference type="PANTHER" id="PTHR13906">
    <property type="entry name" value="PORCUPINE"/>
    <property type="match status" value="1"/>
</dbReference>
<evidence type="ECO:0000256" key="5">
    <source>
        <dbReference type="ARBA" id="ARBA00023136"/>
    </source>
</evidence>
<evidence type="ECO:0000313" key="8">
    <source>
        <dbReference type="EMBL" id="KAK9688449.1"/>
    </source>
</evidence>
<reference evidence="8 9" key="1">
    <citation type="submission" date="2023-04" db="EMBL/GenBank/DDBJ databases">
        <title>Genome of Basidiobolus ranarum AG-B5.</title>
        <authorList>
            <person name="Stajich J.E."/>
            <person name="Carter-House D."/>
            <person name="Gryganskyi A."/>
        </authorList>
    </citation>
    <scope>NUCLEOTIDE SEQUENCE [LARGE SCALE GENOMIC DNA]</scope>
    <source>
        <strain evidence="8 9">AG-B5</strain>
    </source>
</reference>
<dbReference type="InterPro" id="IPR004299">
    <property type="entry name" value="MBOAT_fam"/>
</dbReference>
<evidence type="ECO:0000256" key="6">
    <source>
        <dbReference type="ARBA" id="ARBA00023315"/>
    </source>
</evidence>
<evidence type="ECO:0000256" key="1">
    <source>
        <dbReference type="ARBA" id="ARBA00004141"/>
    </source>
</evidence>
<dbReference type="InterPro" id="IPR049941">
    <property type="entry name" value="LPLAT_7/PORCN-like"/>
</dbReference>
<protein>
    <submittedName>
        <fullName evidence="8">Lysophospholipid acyltransferase, variant 2</fullName>
    </submittedName>
</protein>
<feature type="transmembrane region" description="Helical" evidence="7">
    <location>
        <begin position="406"/>
        <end position="430"/>
    </location>
</feature>
<sequence>MFFFDSAFECLSVLLGGIPIDHLQCIFSILFTYPLALMYRKLPNNPTIKHLFSLMATSFLFIIVGNQFGGALHILIGCTIPYLISLFVKGSLGPKITFAFTMAHMAYTHIYRQIYDYGGYTMDHSGPQMIMAIKMTSFAWSVYDGTKPEENLSEYQKSKAIRQFPSFLEYLGYIFYFGSFGVGPPIEFADYRQFTTLEIFKVDNSERLAIPDGLPSGLRCLASGIIYLAFTVFVSPHYPIQYCLTPEYRAKSFFYRFSYINIVSLMNRFKYYSVWHMAEGACIVSGLGFNGYKQGKPQWNRVSNVDVIGYEAAQSTKTLLDAWNIGTNRWLKNYVYLRITPPGTKPTSMATLATFGVSAFWHGFYPGYYMMFLSASMVSGVAAKMRKTVRPYFLQPDMKTPTSGKVVYDLLSWFATQTTINYLTMSFLILSFKESIIIWSANYFIGHVIILSMMAFFALARPKPWSQAPKPTHTVSRPIHLTKKFE</sequence>
<dbReference type="PANTHER" id="PTHR13906:SF4">
    <property type="entry name" value="LYSOPHOSPHOLIPID ACYLTRANSFERASE 6"/>
    <property type="match status" value="1"/>
</dbReference>
<feature type="transmembrane region" description="Helical" evidence="7">
    <location>
        <begin position="51"/>
        <end position="68"/>
    </location>
</feature>
<evidence type="ECO:0000256" key="4">
    <source>
        <dbReference type="ARBA" id="ARBA00022989"/>
    </source>
</evidence>
<keyword evidence="4 7" id="KW-1133">Transmembrane helix</keyword>
<accession>A0ABR2VPK5</accession>
<keyword evidence="5 7" id="KW-0472">Membrane</keyword>
<feature type="transmembrane region" description="Helical" evidence="7">
    <location>
        <begin position="436"/>
        <end position="460"/>
    </location>
</feature>
<gene>
    <name evidence="8" type="primary">ale1_2</name>
    <name evidence="8" type="ORF">K7432_014403</name>
</gene>
<keyword evidence="3 7" id="KW-0812">Transmembrane</keyword>
<dbReference type="EMBL" id="JASJQH010008496">
    <property type="protein sequence ID" value="KAK9688449.1"/>
    <property type="molecule type" value="Genomic_DNA"/>
</dbReference>
<evidence type="ECO:0000313" key="9">
    <source>
        <dbReference type="Proteomes" id="UP001479436"/>
    </source>
</evidence>
<dbReference type="Proteomes" id="UP001479436">
    <property type="component" value="Unassembled WGS sequence"/>
</dbReference>
<comment type="subcellular location">
    <subcellularLocation>
        <location evidence="1">Membrane</location>
        <topology evidence="1">Multi-pass membrane protein</topology>
    </subcellularLocation>
</comment>
<evidence type="ECO:0000256" key="7">
    <source>
        <dbReference type="SAM" id="Phobius"/>
    </source>
</evidence>
<comment type="caution">
    <text evidence="8">The sequence shown here is derived from an EMBL/GenBank/DDBJ whole genome shotgun (WGS) entry which is preliminary data.</text>
</comment>
<keyword evidence="6 8" id="KW-0012">Acyltransferase</keyword>
<organism evidence="8 9">
    <name type="scientific">Basidiobolus ranarum</name>
    <dbReference type="NCBI Taxonomy" id="34480"/>
    <lineage>
        <taxon>Eukaryota</taxon>
        <taxon>Fungi</taxon>
        <taxon>Fungi incertae sedis</taxon>
        <taxon>Zoopagomycota</taxon>
        <taxon>Entomophthoromycotina</taxon>
        <taxon>Basidiobolomycetes</taxon>
        <taxon>Basidiobolales</taxon>
        <taxon>Basidiobolaceae</taxon>
        <taxon>Basidiobolus</taxon>
    </lineage>
</organism>
<evidence type="ECO:0000256" key="2">
    <source>
        <dbReference type="ARBA" id="ARBA00022679"/>
    </source>
</evidence>
<keyword evidence="9" id="KW-1185">Reference proteome</keyword>
<feature type="transmembrane region" description="Helical" evidence="7">
    <location>
        <begin position="74"/>
        <end position="92"/>
    </location>
</feature>
<evidence type="ECO:0000256" key="3">
    <source>
        <dbReference type="ARBA" id="ARBA00022692"/>
    </source>
</evidence>
<keyword evidence="2" id="KW-0808">Transferase</keyword>
<dbReference type="Pfam" id="PF03062">
    <property type="entry name" value="MBOAT"/>
    <property type="match status" value="1"/>
</dbReference>